<dbReference type="PANTHER" id="PTHR21198">
    <property type="entry name" value="GLUTAMATE RACEMASE"/>
    <property type="match status" value="1"/>
</dbReference>
<dbReference type="PROSITE" id="PS00924">
    <property type="entry name" value="ASP_GLU_RACEMASE_2"/>
    <property type="match status" value="1"/>
</dbReference>
<name>A0A1M5KC66_9FLAO</name>
<comment type="similarity">
    <text evidence="1">Belongs to the aspartate/glutamate racemases family.</text>
</comment>
<dbReference type="RefSeq" id="WP_073060159.1">
    <property type="nucleotide sequence ID" value="NZ_FQWT01000001.1"/>
</dbReference>
<proteinExistence type="inferred from homology"/>
<dbReference type="NCBIfam" id="TIGR00035">
    <property type="entry name" value="asp_race"/>
    <property type="match status" value="1"/>
</dbReference>
<dbReference type="InterPro" id="IPR001920">
    <property type="entry name" value="Asp/Glu_race"/>
</dbReference>
<evidence type="ECO:0000256" key="2">
    <source>
        <dbReference type="ARBA" id="ARBA00023235"/>
    </source>
</evidence>
<dbReference type="OrthoDB" id="9803739at2"/>
<organism evidence="3 4">
    <name type="scientific">Chryseobacterium oranimense</name>
    <dbReference type="NCBI Taxonomy" id="421058"/>
    <lineage>
        <taxon>Bacteria</taxon>
        <taxon>Pseudomonadati</taxon>
        <taxon>Bacteroidota</taxon>
        <taxon>Flavobacteriia</taxon>
        <taxon>Flavobacteriales</taxon>
        <taxon>Weeksellaceae</taxon>
        <taxon>Chryseobacterium group</taxon>
        <taxon>Chryseobacterium</taxon>
    </lineage>
</organism>
<dbReference type="STRING" id="421058.SAMN05421866_0647"/>
<dbReference type="SUPFAM" id="SSF53681">
    <property type="entry name" value="Aspartate/glutamate racemase"/>
    <property type="match status" value="2"/>
</dbReference>
<evidence type="ECO:0000313" key="4">
    <source>
        <dbReference type="Proteomes" id="UP000184047"/>
    </source>
</evidence>
<keyword evidence="2" id="KW-0413">Isomerase</keyword>
<dbReference type="GO" id="GO:0047661">
    <property type="term" value="F:amino-acid racemase activity"/>
    <property type="evidence" value="ECO:0007669"/>
    <property type="project" value="InterPro"/>
</dbReference>
<accession>A0A1M5KC66</accession>
<dbReference type="InterPro" id="IPR004380">
    <property type="entry name" value="Asp_race"/>
</dbReference>
<protein>
    <submittedName>
        <fullName evidence="3">Aspartate racemase</fullName>
    </submittedName>
</protein>
<dbReference type="Proteomes" id="UP000184047">
    <property type="component" value="Unassembled WGS sequence"/>
</dbReference>
<dbReference type="Gene3D" id="3.40.50.1860">
    <property type="match status" value="2"/>
</dbReference>
<evidence type="ECO:0000313" key="3">
    <source>
        <dbReference type="EMBL" id="SHG50375.1"/>
    </source>
</evidence>
<dbReference type="PANTHER" id="PTHR21198:SF7">
    <property type="entry name" value="ASPARTATE-GLUTAMATE RACEMASE FAMILY"/>
    <property type="match status" value="1"/>
</dbReference>
<dbReference type="InterPro" id="IPR033134">
    <property type="entry name" value="Asp/Glu_racemase_AS_2"/>
</dbReference>
<dbReference type="EMBL" id="FQWT01000001">
    <property type="protein sequence ID" value="SHG50375.1"/>
    <property type="molecule type" value="Genomic_DNA"/>
</dbReference>
<dbReference type="Pfam" id="PF01177">
    <property type="entry name" value="Asp_Glu_race"/>
    <property type="match status" value="1"/>
</dbReference>
<keyword evidence="4" id="KW-1185">Reference proteome</keyword>
<dbReference type="InterPro" id="IPR015942">
    <property type="entry name" value="Asp/Glu/hydantoin_racemase"/>
</dbReference>
<reference evidence="4" key="1">
    <citation type="submission" date="2016-11" db="EMBL/GenBank/DDBJ databases">
        <authorList>
            <person name="Varghese N."/>
            <person name="Submissions S."/>
        </authorList>
    </citation>
    <scope>NUCLEOTIDE SEQUENCE [LARGE SCALE GENOMIC DNA]</scope>
    <source>
        <strain evidence="4">DSM 19055</strain>
    </source>
</reference>
<evidence type="ECO:0000256" key="1">
    <source>
        <dbReference type="ARBA" id="ARBA00007847"/>
    </source>
</evidence>
<sequence length="228" mass="25186">MKKIGIVGGMTWVSTVEYYRLINKGINEISGNLNSAECLIYSLNFEEIINKDWEGIYSILLNACKMLEKSGAELIILAANTAHYLADRLQAEISLPIINIISATADAIHQKGLEKVGLLGTKFTMETGFYKNKLAQEGIQSVIPEKQSTRDFIQDTISYELEKEIIKTETKEAFLTIIRELTDQGAQGIVLGCTEIPLLIKQSDVEVPVFDTIAIHSAKAVAFALSSK</sequence>
<dbReference type="AlphaFoldDB" id="A0A1M5KC66"/>
<gene>
    <name evidence="3" type="ORF">SAMN05421866_0647</name>
</gene>
<dbReference type="eggNOG" id="COG1794">
    <property type="taxonomic scope" value="Bacteria"/>
</dbReference>